<keyword evidence="2" id="KW-1185">Reference proteome</keyword>
<proteinExistence type="predicted"/>
<dbReference type="EMBL" id="JQ245707">
    <property type="protein sequence ID" value="AEZ65678.1"/>
    <property type="molecule type" value="Genomic_DNA"/>
</dbReference>
<sequence length="485" mass="55558">MSLSNLYFKNCFSELTEEQKAAIDSISVEDEVVDKSCARDVNTCGTTVEELFDEYALYDPQRGLYRSWGDIIFPWDIDVSVRSNLNYSLTDDKWKIAKYAALYAYFDGDRVLYIEDDGYKVCLYEANQDIVAIAGPLDKTKWDQVCCIELSEPFGLPTLEELEERCHYYDLEFFWKKWKNYSGEWEDNFFEQAISTCNTAGVSTAEFIERLKERESEYECASDKSSDRWLEARVRKENFYERGDCVLVKGVCEDTVCVYLATQDIPATESNFNELRQFKSRLKPSSETTSYTVTVQSVVDGNRYFIDGSQQSTLNLREGQTYRFRQDDSSNANHPIRFSTTPNGTHGGGAEFTQGVTIVGTAGSTGAYTEITVPEGAPTLYYYCVNHSLMGGTANTLGLLLWERLYCLQTGRNKCLEPQRKRDLPNYQLVEIGSLGHYVEQPIPYYNLEGKYICEEDNIETLNERLECTEPRVLTDEEIDQLDPP</sequence>
<dbReference type="RefSeq" id="YP_007006091.1">
    <property type="nucleotide sequence ID" value="NC_019516.2"/>
</dbReference>
<organism evidence="1 2">
    <name type="scientific">Cyanophage S-TIM5</name>
    <dbReference type="NCBI Taxonomy" id="1137745"/>
    <lineage>
        <taxon>Viruses</taxon>
        <taxon>Duplodnaviria</taxon>
        <taxon>Heunggongvirae</taxon>
        <taxon>Uroviricota</taxon>
        <taxon>Caudoviricetes</taxon>
        <taxon>Aurunvirus</taxon>
        <taxon>Aurunvirus STIM5</taxon>
    </lineage>
</organism>
<evidence type="ECO:0000313" key="1">
    <source>
        <dbReference type="EMBL" id="AEZ65678.1"/>
    </source>
</evidence>
<name>H6WFV3_9CAUD</name>
<evidence type="ECO:0000313" key="2">
    <source>
        <dbReference type="Proteomes" id="UP000007178"/>
    </source>
</evidence>
<accession>H6WFV3</accession>
<dbReference type="KEGG" id="vg:14013834"/>
<dbReference type="GeneID" id="14013834"/>
<protein>
    <submittedName>
        <fullName evidence="1">Virion structural protein and packaging</fullName>
    </submittedName>
</protein>
<reference evidence="1 2" key="1">
    <citation type="journal article" date="2012" name="Proc. Natl. Acad. Sci. U.S.A.">
        <title>A novel lineage of myoviruses infecting cyanobacteria is widespread in the oceans.</title>
        <authorList>
            <person name="Sabehi G."/>
            <person name="Shaulov L."/>
            <person name="Silver D.H."/>
            <person name="Yanai I."/>
            <person name="Harel A."/>
            <person name="Lindell D."/>
        </authorList>
    </citation>
    <scope>NUCLEOTIDE SEQUENCE [LARGE SCALE GENOMIC DNA]</scope>
</reference>
<dbReference type="OrthoDB" id="1532at10239"/>
<dbReference type="Proteomes" id="UP000007178">
    <property type="component" value="Segment"/>
</dbReference>